<feature type="region of interest" description="Disordered" evidence="1">
    <location>
        <begin position="108"/>
        <end position="127"/>
    </location>
</feature>
<proteinExistence type="predicted"/>
<evidence type="ECO:0000313" key="3">
    <source>
        <dbReference type="EMBL" id="TWI04631.1"/>
    </source>
</evidence>
<organism evidence="3 4">
    <name type="scientific">Luteimonas cucumeris</name>
    <dbReference type="NCBI Taxonomy" id="985012"/>
    <lineage>
        <taxon>Bacteria</taxon>
        <taxon>Pseudomonadati</taxon>
        <taxon>Pseudomonadota</taxon>
        <taxon>Gammaproteobacteria</taxon>
        <taxon>Lysobacterales</taxon>
        <taxon>Lysobacteraceae</taxon>
        <taxon>Luteimonas</taxon>
    </lineage>
</organism>
<evidence type="ECO:0000256" key="2">
    <source>
        <dbReference type="SAM" id="SignalP"/>
    </source>
</evidence>
<sequence length="127" mass="13261">MRSMSIVVLTSLAAAAEVHAGRAPTHYFDLVNAAHDSVASLATAPAGSGAFREIEIGESLRGGFTSAKVEIPGAGCLHDFRVVFRGGRTLLYPAIDVCRYRGLRLSARDGKSAPGRGVDAVSTGMDE</sequence>
<dbReference type="EMBL" id="VLKN01000002">
    <property type="protein sequence ID" value="TWI04631.1"/>
    <property type="molecule type" value="Genomic_DNA"/>
</dbReference>
<reference evidence="3 4" key="1">
    <citation type="journal article" date="2015" name="Stand. Genomic Sci.">
        <title>Genomic Encyclopedia of Bacterial and Archaeal Type Strains, Phase III: the genomes of soil and plant-associated and newly described type strains.</title>
        <authorList>
            <person name="Whitman W.B."/>
            <person name="Woyke T."/>
            <person name="Klenk H.P."/>
            <person name="Zhou Y."/>
            <person name="Lilburn T.G."/>
            <person name="Beck B.J."/>
            <person name="De Vos P."/>
            <person name="Vandamme P."/>
            <person name="Eisen J.A."/>
            <person name="Garrity G."/>
            <person name="Hugenholtz P."/>
            <person name="Kyrpides N.C."/>
        </authorList>
    </citation>
    <scope>NUCLEOTIDE SEQUENCE [LARGE SCALE GENOMIC DNA]</scope>
    <source>
        <strain evidence="3 4">CGMCC 1.10821</strain>
    </source>
</reference>
<accession>A0A562LAI3</accession>
<keyword evidence="4" id="KW-1185">Reference proteome</keyword>
<evidence type="ECO:0000256" key="1">
    <source>
        <dbReference type="SAM" id="MobiDB-lite"/>
    </source>
</evidence>
<comment type="caution">
    <text evidence="3">The sequence shown here is derived from an EMBL/GenBank/DDBJ whole genome shotgun (WGS) entry which is preliminary data.</text>
</comment>
<feature type="signal peptide" evidence="2">
    <location>
        <begin position="1"/>
        <end position="20"/>
    </location>
</feature>
<dbReference type="RefSeq" id="WP_158635261.1">
    <property type="nucleotide sequence ID" value="NZ_VLKN01000002.1"/>
</dbReference>
<dbReference type="OrthoDB" id="5959117at2"/>
<dbReference type="Proteomes" id="UP000315167">
    <property type="component" value="Unassembled WGS sequence"/>
</dbReference>
<protein>
    <submittedName>
        <fullName evidence="3">Uncharacterized protein</fullName>
    </submittedName>
</protein>
<dbReference type="AlphaFoldDB" id="A0A562LAI3"/>
<evidence type="ECO:0000313" key="4">
    <source>
        <dbReference type="Proteomes" id="UP000315167"/>
    </source>
</evidence>
<gene>
    <name evidence="3" type="ORF">IP90_00764</name>
</gene>
<keyword evidence="2" id="KW-0732">Signal</keyword>
<feature type="chain" id="PRO_5022219362" evidence="2">
    <location>
        <begin position="21"/>
        <end position="127"/>
    </location>
</feature>
<name>A0A562LAI3_9GAMM</name>